<feature type="domain" description="TonB-dependent receptor-like beta-barrel" evidence="11">
    <location>
        <begin position="438"/>
        <end position="934"/>
    </location>
</feature>
<feature type="chain" id="PRO_5030158010" evidence="10">
    <location>
        <begin position="34"/>
        <end position="1039"/>
    </location>
</feature>
<name>A0A6L3IW49_9BACT</name>
<keyword evidence="4 8" id="KW-0812">Transmembrane</keyword>
<protein>
    <submittedName>
        <fullName evidence="13">TonB-dependent receptor</fullName>
    </submittedName>
</protein>
<dbReference type="RefSeq" id="WP_008672366.1">
    <property type="nucleotide sequence ID" value="NZ_JAFEKH010000004.1"/>
</dbReference>
<dbReference type="InterPro" id="IPR037066">
    <property type="entry name" value="Plug_dom_sf"/>
</dbReference>
<dbReference type="InterPro" id="IPR036942">
    <property type="entry name" value="Beta-barrel_TonB_sf"/>
</dbReference>
<feature type="domain" description="TonB-dependent receptor plug" evidence="12">
    <location>
        <begin position="149"/>
        <end position="256"/>
    </location>
</feature>
<accession>A0A6L3IW49</accession>
<dbReference type="EMBL" id="VVZV01000003">
    <property type="protein sequence ID" value="KAA5323437.1"/>
    <property type="molecule type" value="Genomic_DNA"/>
</dbReference>
<comment type="subcellular location">
    <subcellularLocation>
        <location evidence="1 8">Cell outer membrane</location>
        <topology evidence="1 8">Multi-pass membrane protein</topology>
    </subcellularLocation>
</comment>
<evidence type="ECO:0000256" key="8">
    <source>
        <dbReference type="PROSITE-ProRule" id="PRU01360"/>
    </source>
</evidence>
<dbReference type="InterPro" id="IPR000531">
    <property type="entry name" value="Beta-barrel_TonB"/>
</dbReference>
<keyword evidence="6 8" id="KW-0472">Membrane</keyword>
<evidence type="ECO:0000256" key="2">
    <source>
        <dbReference type="ARBA" id="ARBA00022448"/>
    </source>
</evidence>
<evidence type="ECO:0000259" key="12">
    <source>
        <dbReference type="Pfam" id="PF07715"/>
    </source>
</evidence>
<keyword evidence="13" id="KW-0675">Receptor</keyword>
<evidence type="ECO:0000256" key="1">
    <source>
        <dbReference type="ARBA" id="ARBA00004571"/>
    </source>
</evidence>
<evidence type="ECO:0000256" key="5">
    <source>
        <dbReference type="ARBA" id="ARBA00023077"/>
    </source>
</evidence>
<evidence type="ECO:0000256" key="10">
    <source>
        <dbReference type="SAM" id="SignalP"/>
    </source>
</evidence>
<keyword evidence="5 9" id="KW-0798">TonB box</keyword>
<evidence type="ECO:0000256" key="3">
    <source>
        <dbReference type="ARBA" id="ARBA00022452"/>
    </source>
</evidence>
<dbReference type="NCBIfam" id="TIGR04056">
    <property type="entry name" value="OMP_RagA_SusC"/>
    <property type="match status" value="1"/>
</dbReference>
<dbReference type="InterPro" id="IPR023996">
    <property type="entry name" value="TonB-dep_OMP_SusC/RagA"/>
</dbReference>
<dbReference type="GO" id="GO:0009279">
    <property type="term" value="C:cell outer membrane"/>
    <property type="evidence" value="ECO:0007669"/>
    <property type="project" value="UniProtKB-SubCell"/>
</dbReference>
<keyword evidence="7 8" id="KW-0998">Cell outer membrane</keyword>
<dbReference type="SUPFAM" id="SSF49464">
    <property type="entry name" value="Carboxypeptidase regulatory domain-like"/>
    <property type="match status" value="1"/>
</dbReference>
<evidence type="ECO:0000256" key="6">
    <source>
        <dbReference type="ARBA" id="ARBA00023136"/>
    </source>
</evidence>
<keyword evidence="3 8" id="KW-1134">Transmembrane beta strand</keyword>
<dbReference type="Proteomes" id="UP000481700">
    <property type="component" value="Unassembled WGS sequence"/>
</dbReference>
<dbReference type="Gene3D" id="2.40.170.20">
    <property type="entry name" value="TonB-dependent receptor, beta-barrel domain"/>
    <property type="match status" value="1"/>
</dbReference>
<dbReference type="InterPro" id="IPR039426">
    <property type="entry name" value="TonB-dep_rcpt-like"/>
</dbReference>
<evidence type="ECO:0000313" key="13">
    <source>
        <dbReference type="EMBL" id="KAA5323437.1"/>
    </source>
</evidence>
<evidence type="ECO:0000256" key="4">
    <source>
        <dbReference type="ARBA" id="ARBA00022692"/>
    </source>
</evidence>
<dbReference type="InterPro" id="IPR023997">
    <property type="entry name" value="TonB-dep_OMP_SusC/RagA_CS"/>
</dbReference>
<dbReference type="Gene3D" id="2.170.130.10">
    <property type="entry name" value="TonB-dependent receptor, plug domain"/>
    <property type="match status" value="1"/>
</dbReference>
<dbReference type="SUPFAM" id="SSF56935">
    <property type="entry name" value="Porins"/>
    <property type="match status" value="1"/>
</dbReference>
<dbReference type="Gene3D" id="2.60.40.1120">
    <property type="entry name" value="Carboxypeptidase-like, regulatory domain"/>
    <property type="match status" value="1"/>
</dbReference>
<dbReference type="AlphaFoldDB" id="A0A6L3IW49"/>
<dbReference type="Pfam" id="PF13715">
    <property type="entry name" value="CarbopepD_reg_2"/>
    <property type="match status" value="1"/>
</dbReference>
<comment type="caution">
    <text evidence="13">The sequence shown here is derived from an EMBL/GenBank/DDBJ whole genome shotgun (WGS) entry which is preliminary data.</text>
</comment>
<evidence type="ECO:0000256" key="9">
    <source>
        <dbReference type="RuleBase" id="RU003357"/>
    </source>
</evidence>
<dbReference type="InterPro" id="IPR012910">
    <property type="entry name" value="Plug_dom"/>
</dbReference>
<keyword evidence="10" id="KW-0732">Signal</keyword>
<evidence type="ECO:0000256" key="7">
    <source>
        <dbReference type="ARBA" id="ARBA00023237"/>
    </source>
</evidence>
<dbReference type="Pfam" id="PF00593">
    <property type="entry name" value="TonB_dep_Rec_b-barrel"/>
    <property type="match status" value="1"/>
</dbReference>
<gene>
    <name evidence="13" type="ORF">F2Z07_03260</name>
</gene>
<organism evidence="13 14">
    <name type="scientific">Phocaeicola dorei</name>
    <dbReference type="NCBI Taxonomy" id="357276"/>
    <lineage>
        <taxon>Bacteria</taxon>
        <taxon>Pseudomonadati</taxon>
        <taxon>Bacteroidota</taxon>
        <taxon>Bacteroidia</taxon>
        <taxon>Bacteroidales</taxon>
        <taxon>Bacteroidaceae</taxon>
        <taxon>Phocaeicola</taxon>
    </lineage>
</organism>
<dbReference type="PROSITE" id="PS52016">
    <property type="entry name" value="TONB_DEPENDENT_REC_3"/>
    <property type="match status" value="1"/>
</dbReference>
<dbReference type="InterPro" id="IPR008969">
    <property type="entry name" value="CarboxyPept-like_regulatory"/>
</dbReference>
<comment type="similarity">
    <text evidence="8 9">Belongs to the TonB-dependent receptor family.</text>
</comment>
<keyword evidence="2 8" id="KW-0813">Transport</keyword>
<dbReference type="NCBIfam" id="TIGR04057">
    <property type="entry name" value="SusC_RagA_signa"/>
    <property type="match status" value="1"/>
</dbReference>
<feature type="signal peptide" evidence="10">
    <location>
        <begin position="1"/>
        <end position="33"/>
    </location>
</feature>
<evidence type="ECO:0000259" key="11">
    <source>
        <dbReference type="Pfam" id="PF00593"/>
    </source>
</evidence>
<sequence>MRKHFVDLRCILETQKFTCIAALLLASGLSVSAVPLADKSISSAESVRNIEQQSSRVVRGLVQDKNHEPIIGATVVAKGSATGVITDINGLFTIELPVGVAKLSFSYIGYSTVEVDVSQQSKVNVTLFEDVVSLQDVVIVGYNMVKRGQITGAIDMVKSDKIAQQSSAALEDRLQGKVAGLMISTGSGQPGSNDVKIRVRGTGSINGSNTPLYILDGVMIEAAQFASLNNDDIQDIQVLKDASATAIYGSRGANGVIVVTTKKGTQGKTQVSYNLKVGMTMLRDPKSPMMTSVENILYQSYCVAQSPNSKSFPLMRLLGLEQKAAAGTITTAEQQELAAGADRLATARATDTDWIGEMTQTGLTMDHSLTLSGGTEKTKFFISGSFLDQEGSLVGSEMKRYSARVNLDHKINNRVDVGINASVGYSDSKFADPNTGEGRIGWTNPWFTALLAYPYESADNWYNGDNPTLITKYFNRDADLLRLVGSAYLNIRFTDWLRFKTNFGIDYYGRKNMTSLDREHPKSASNKGYLSQSTSDTRRYTWTNTLNFNKVFNDIHSVSGVAGFELFDGVYSGFNQTGYDLDQFMTDTPAGIGDKNGTSANPPTIGGSKTHSNLLSTFTQWNYTFDNRYNLSASLRYDESSKFVGSNKGAIFWSVGAAWDLGNEKFMEQFDKIDQLKIRASYGTTGNQDGISDFSSFDGYNKVSYNGKPGYANNELGNANLKWETSEQFDLGVDLRMFGNRLNATVDFYNKNTKDLLMWKKISQVSGFSQIQTNAGSVRNRGIEIAVSGTPVRTKDFEWTIGANITYNKNEVTDLGTWSNEDNRFIDGDVLYEIGKPLGTWCMVEWAGVNPETGEVWFYDQKGGKTENISDAPAVDKFKSSEVPWFGGFNTSLTYKGFELSANFTYAFGYYIMNSSRWYLDNHNFNGNKPAYMLDMWRQPGDVTTVPRFDAKNNPSPWASQFLEDASFLKLKTLRLAYTPSRKLLDKLKVVKSMTVFCQGENLATFTSYSGQDPEVSGSIDYMSYPLPVNVTFGVNLNF</sequence>
<reference evidence="13 14" key="1">
    <citation type="journal article" date="2019" name="Nat. Med.">
        <title>A library of human gut bacterial isolates paired with longitudinal multiomics data enables mechanistic microbiome research.</title>
        <authorList>
            <person name="Poyet M."/>
            <person name="Groussin M."/>
            <person name="Gibbons S.M."/>
            <person name="Avila-Pacheco J."/>
            <person name="Jiang X."/>
            <person name="Kearney S.M."/>
            <person name="Perrotta A.R."/>
            <person name="Berdy B."/>
            <person name="Zhao S."/>
            <person name="Lieberman T.D."/>
            <person name="Swanson P.K."/>
            <person name="Smith M."/>
            <person name="Roesemann S."/>
            <person name="Alexander J.E."/>
            <person name="Rich S.A."/>
            <person name="Livny J."/>
            <person name="Vlamakis H."/>
            <person name="Clish C."/>
            <person name="Bullock K."/>
            <person name="Deik A."/>
            <person name="Scott J."/>
            <person name="Pierce K.A."/>
            <person name="Xavier R.J."/>
            <person name="Alm E.J."/>
        </authorList>
    </citation>
    <scope>NUCLEOTIDE SEQUENCE [LARGE SCALE GENOMIC DNA]</scope>
    <source>
        <strain evidence="13 14">BIOML-A25</strain>
    </source>
</reference>
<evidence type="ECO:0000313" key="14">
    <source>
        <dbReference type="Proteomes" id="UP000481700"/>
    </source>
</evidence>
<proteinExistence type="inferred from homology"/>
<dbReference type="Pfam" id="PF07715">
    <property type="entry name" value="Plug"/>
    <property type="match status" value="1"/>
</dbReference>